<dbReference type="InterPro" id="IPR034003">
    <property type="entry name" value="ABCG_PDR_2"/>
</dbReference>
<feature type="transmembrane region" description="Helical" evidence="10">
    <location>
        <begin position="722"/>
        <end position="739"/>
    </location>
</feature>
<comment type="similarity">
    <text evidence="2">Belongs to the ABC transporter superfamily. ABCG family. PDR (TC 3.A.1.205) subfamily.</text>
</comment>
<dbReference type="PANTHER" id="PTHR19241">
    <property type="entry name" value="ATP-BINDING CASSETTE TRANSPORTER"/>
    <property type="match status" value="1"/>
</dbReference>
<dbReference type="InterPro" id="IPR034001">
    <property type="entry name" value="ABCG_PDR_1"/>
</dbReference>
<dbReference type="CDD" id="cd03233">
    <property type="entry name" value="ABCG_PDR_domain1"/>
    <property type="match status" value="1"/>
</dbReference>
<feature type="region of interest" description="Disordered" evidence="9">
    <location>
        <begin position="1"/>
        <end position="56"/>
    </location>
</feature>
<keyword evidence="7 10" id="KW-1133">Transmembrane helix</keyword>
<feature type="transmembrane region" description="Helical" evidence="10">
    <location>
        <begin position="1265"/>
        <end position="1288"/>
    </location>
</feature>
<reference evidence="12" key="1">
    <citation type="journal article" date="2020" name="Stud. Mycol.">
        <title>101 Dothideomycetes genomes: a test case for predicting lifestyles and emergence of pathogens.</title>
        <authorList>
            <person name="Haridas S."/>
            <person name="Albert R."/>
            <person name="Binder M."/>
            <person name="Bloem J."/>
            <person name="Labutti K."/>
            <person name="Salamov A."/>
            <person name="Andreopoulos B."/>
            <person name="Baker S."/>
            <person name="Barry K."/>
            <person name="Bills G."/>
            <person name="Bluhm B."/>
            <person name="Cannon C."/>
            <person name="Castanera R."/>
            <person name="Culley D."/>
            <person name="Daum C."/>
            <person name="Ezra D."/>
            <person name="Gonzalez J."/>
            <person name="Henrissat B."/>
            <person name="Kuo A."/>
            <person name="Liang C."/>
            <person name="Lipzen A."/>
            <person name="Lutzoni F."/>
            <person name="Magnuson J."/>
            <person name="Mondo S."/>
            <person name="Nolan M."/>
            <person name="Ohm R."/>
            <person name="Pangilinan J."/>
            <person name="Park H.-J."/>
            <person name="Ramirez L."/>
            <person name="Alfaro M."/>
            <person name="Sun H."/>
            <person name="Tritt A."/>
            <person name="Yoshinaga Y."/>
            <person name="Zwiers L.-H."/>
            <person name="Turgeon B."/>
            <person name="Goodwin S."/>
            <person name="Spatafora J."/>
            <person name="Crous P."/>
            <person name="Grigoriev I."/>
        </authorList>
    </citation>
    <scope>NUCLEOTIDE SEQUENCE</scope>
    <source>
        <strain evidence="12">CBS 119687</strain>
    </source>
</reference>
<dbReference type="OrthoDB" id="245989at2759"/>
<dbReference type="SUPFAM" id="SSF52540">
    <property type="entry name" value="P-loop containing nucleoside triphosphate hydrolases"/>
    <property type="match status" value="2"/>
</dbReference>
<keyword evidence="6 12" id="KW-0067">ATP-binding</keyword>
<evidence type="ECO:0000256" key="1">
    <source>
        <dbReference type="ARBA" id="ARBA00004141"/>
    </source>
</evidence>
<evidence type="ECO:0000256" key="8">
    <source>
        <dbReference type="ARBA" id="ARBA00023136"/>
    </source>
</evidence>
<feature type="domain" description="ABC transporter" evidence="11">
    <location>
        <begin position="804"/>
        <end position="1048"/>
    </location>
</feature>
<name>A0A6A6AS16_9PLEO</name>
<keyword evidence="8 10" id="KW-0472">Membrane</keyword>
<accession>A0A6A6AS16</accession>
<evidence type="ECO:0000256" key="7">
    <source>
        <dbReference type="ARBA" id="ARBA00022989"/>
    </source>
</evidence>
<evidence type="ECO:0000256" key="9">
    <source>
        <dbReference type="SAM" id="MobiDB-lite"/>
    </source>
</evidence>
<dbReference type="InterPro" id="IPR013525">
    <property type="entry name" value="ABC2_TM"/>
</dbReference>
<dbReference type="PROSITE" id="PS50893">
    <property type="entry name" value="ABC_TRANSPORTER_2"/>
    <property type="match status" value="2"/>
</dbReference>
<dbReference type="GO" id="GO:0005524">
    <property type="term" value="F:ATP binding"/>
    <property type="evidence" value="ECO:0007669"/>
    <property type="project" value="UniProtKB-KW"/>
</dbReference>
<keyword evidence="3" id="KW-0813">Transport</keyword>
<dbReference type="Pfam" id="PF06422">
    <property type="entry name" value="PDR_CDR"/>
    <property type="match status" value="1"/>
</dbReference>
<feature type="transmembrane region" description="Helical" evidence="10">
    <location>
        <begin position="476"/>
        <end position="496"/>
    </location>
</feature>
<dbReference type="InterPro" id="IPR029481">
    <property type="entry name" value="ABC_trans_N"/>
</dbReference>
<evidence type="ECO:0000256" key="3">
    <source>
        <dbReference type="ARBA" id="ARBA00022448"/>
    </source>
</evidence>
<evidence type="ECO:0000256" key="4">
    <source>
        <dbReference type="ARBA" id="ARBA00022692"/>
    </source>
</evidence>
<dbReference type="GeneID" id="54407573"/>
<dbReference type="Pfam" id="PF01061">
    <property type="entry name" value="ABC2_membrane"/>
    <property type="match status" value="2"/>
</dbReference>
<dbReference type="InterPro" id="IPR027417">
    <property type="entry name" value="P-loop_NTPase"/>
</dbReference>
<dbReference type="InterPro" id="IPR017871">
    <property type="entry name" value="ABC_transporter-like_CS"/>
</dbReference>
<feature type="transmembrane region" description="Helical" evidence="10">
    <location>
        <begin position="585"/>
        <end position="606"/>
    </location>
</feature>
<evidence type="ECO:0000313" key="12">
    <source>
        <dbReference type="EMBL" id="KAF2134729.1"/>
    </source>
</evidence>
<dbReference type="SMART" id="SM00382">
    <property type="entry name" value="AAA"/>
    <property type="match status" value="1"/>
</dbReference>
<evidence type="ECO:0000256" key="5">
    <source>
        <dbReference type="ARBA" id="ARBA00022741"/>
    </source>
</evidence>
<dbReference type="Proteomes" id="UP000799771">
    <property type="component" value="Unassembled WGS sequence"/>
</dbReference>
<gene>
    <name evidence="12" type="ORF">P153DRAFT_362470</name>
</gene>
<feature type="transmembrane region" description="Helical" evidence="10">
    <location>
        <begin position="1217"/>
        <end position="1245"/>
    </location>
</feature>
<dbReference type="EMBL" id="ML977497">
    <property type="protein sequence ID" value="KAF2134729.1"/>
    <property type="molecule type" value="Genomic_DNA"/>
</dbReference>
<feature type="transmembrane region" description="Helical" evidence="10">
    <location>
        <begin position="508"/>
        <end position="530"/>
    </location>
</feature>
<evidence type="ECO:0000256" key="2">
    <source>
        <dbReference type="ARBA" id="ARBA00006012"/>
    </source>
</evidence>
<proteinExistence type="inferred from homology"/>
<protein>
    <submittedName>
        <fullName evidence="12">ATP-binding cassette transporter</fullName>
    </submittedName>
</protein>
<feature type="compositionally biased region" description="Polar residues" evidence="9">
    <location>
        <begin position="1"/>
        <end position="14"/>
    </location>
</feature>
<dbReference type="InterPro" id="IPR003439">
    <property type="entry name" value="ABC_transporter-like_ATP-bd"/>
</dbReference>
<evidence type="ECO:0000313" key="13">
    <source>
        <dbReference type="Proteomes" id="UP000799771"/>
    </source>
</evidence>
<feature type="transmembrane region" description="Helical" evidence="10">
    <location>
        <begin position="550"/>
        <end position="573"/>
    </location>
</feature>
<dbReference type="RefSeq" id="XP_033529116.1">
    <property type="nucleotide sequence ID" value="XM_033667141.1"/>
</dbReference>
<evidence type="ECO:0000256" key="6">
    <source>
        <dbReference type="ARBA" id="ARBA00022840"/>
    </source>
</evidence>
<dbReference type="CDD" id="cd03232">
    <property type="entry name" value="ABCG_PDR_domain2"/>
    <property type="match status" value="1"/>
</dbReference>
<feature type="transmembrane region" description="Helical" evidence="10">
    <location>
        <begin position="1300"/>
        <end position="1325"/>
    </location>
</feature>
<dbReference type="FunFam" id="3.40.50.300:FF:000054">
    <property type="entry name" value="ABC multidrug transporter atrF"/>
    <property type="match status" value="1"/>
</dbReference>
<feature type="transmembrane region" description="Helical" evidence="10">
    <location>
        <begin position="618"/>
        <end position="641"/>
    </location>
</feature>
<keyword evidence="5" id="KW-0547">Nucleotide-binding</keyword>
<dbReference type="InterPro" id="IPR003593">
    <property type="entry name" value="AAA+_ATPase"/>
</dbReference>
<dbReference type="GO" id="GO:0016020">
    <property type="term" value="C:membrane"/>
    <property type="evidence" value="ECO:0007669"/>
    <property type="project" value="UniProtKB-SubCell"/>
</dbReference>
<organism evidence="12 13">
    <name type="scientific">Dothidotthia symphoricarpi CBS 119687</name>
    <dbReference type="NCBI Taxonomy" id="1392245"/>
    <lineage>
        <taxon>Eukaryota</taxon>
        <taxon>Fungi</taxon>
        <taxon>Dikarya</taxon>
        <taxon>Ascomycota</taxon>
        <taxon>Pezizomycotina</taxon>
        <taxon>Dothideomycetes</taxon>
        <taxon>Pleosporomycetidae</taxon>
        <taxon>Pleosporales</taxon>
        <taxon>Dothidotthiaceae</taxon>
        <taxon>Dothidotthia</taxon>
    </lineage>
</organism>
<dbReference type="GO" id="GO:0140359">
    <property type="term" value="F:ABC-type transporter activity"/>
    <property type="evidence" value="ECO:0007669"/>
    <property type="project" value="InterPro"/>
</dbReference>
<keyword evidence="4 10" id="KW-0812">Transmembrane</keyword>
<comment type="subcellular location">
    <subcellularLocation>
        <location evidence="1">Membrane</location>
        <topology evidence="1">Multi-pass membrane protein</topology>
    </subcellularLocation>
</comment>
<evidence type="ECO:0000256" key="10">
    <source>
        <dbReference type="SAM" id="Phobius"/>
    </source>
</evidence>
<sequence>MGNSNTNEPQPDTSDSAKTRDSRVQTLAREYSDKASPNAQPIFGSDDPDSPLNPRGEQFNARIWATNVATIAQERGQRFRQVGLCFQNVNVFGYGTPTDFQKNVGNIWLALPGMIRRLFASRAGQTRIDILRQFDGIIRAGEMCVVLGPPGSGCSTFLKTISGDTNGLHVNQNSYFNYQGISAKEMHTAHRGDCIYTAEVDVHFPMLTVGETLTFASRARCQQELPPGMSRDEYCEHLRDVVMAMYGISHTIHTKVGDDFVRGVSGGERKRVTIAEATLADAPFQCWDNSTRGLDSANAIEFCKTLRLQSELFGQACAVSMYQAPQTAYDLFDKVLLIYEGRQIYFGPAPRAKDYFVRLGFECPARQTTPDFLTSITFPAERIPRPDCNPPRTSDEFAAAWKNSLEYAALQAEINEYKTKHSIDGPDADTFRQLKKEHQAPGQRVNSPFTLTYGQQVKLCMWRGWARFRADPWPAVWVMVGNTIMALIMSSLFYNMSQNTGSFYGRSVVLFMAILFNAFSSILEVMTLYAQRPIVEKQSRYAFYHPSAEAYASVLVDMPMKITSTISFNLVFYFMTNLHREPGNFFFYLLVVFLIVLAMSGVFRFIGSLSRTEQQAMVPASVMMLALLIFTGFVVPVDYMLPWCRWINYVNPVAYGYEALMVNEFHNRQFTCTAYIPDYANATTNSGACDVVGAVPGQSYVDGDDHINLAFSYQHSHKWRNVGIIIAMVAFNYFLYFIASEYVTAKKSKGEILVFRRGYVPNTSTKGGHDPEKSPSSPVAAVLETLGSPESDAVGAFQGSTSVFHWNNVCYDLKTKGKPRRILDNVDGWIKPGTLTALMGVSGAGKTTLLDCLASRRVGVGIITGEMLVDGKICDQSFQRKTGYAQQQDLHLETTTIREALTFSALLRQPYSTPKAEKLAYVEEVIRLLDMQEYADAVVGVLGEGLNVEQRKRLTIGVELVAKPPLLLFVDEPTSGLDSQTSWAVLDLLEKLSKAGQSILCTIHQPSAMLFQRFDRLLLLAEGGKSVYFGDIGDNSKTLIDYFELNGAKACPPGANPAEWMLEAIGAAPGTSSEADWPQIWRASQEYRTVQDELARLRVTDTNRPSTDDNDDPASYHEFAAPLWQQFVVVTQRVFQQSWRSPSYIYSKLTLCIATSLFIGLVFFNAPLSIQGLQNQMFAIFEMMSIVGQLVDQQMPNFLTQRSLYEVRERPAKTYSWVVFMLSQIVSELPWSTLASVFMWALFYYPIGFYKNAEAAGQGTERGALMWLLFWQFLVWVSTFTHMCISFVDSADDGGNIANFLFVLAFFFCGVLASPSQMPGFWIFLYRASPLSYWVSAILSTGLANVNVTCTDKEFTTFSPPDGQTCGNYMTEYISRAGGYMQYPNATTDCRYCKIKDTNVFLAAVSSEYDTRWRNFGILWVYIGFNIFAALALYWIARMPKGKKKV</sequence>
<feature type="transmembrane region" description="Helical" evidence="10">
    <location>
        <begin position="1417"/>
        <end position="1437"/>
    </location>
</feature>
<dbReference type="Pfam" id="PF00005">
    <property type="entry name" value="ABC_tran"/>
    <property type="match status" value="2"/>
</dbReference>
<dbReference type="InterPro" id="IPR010929">
    <property type="entry name" value="PDR_CDR_ABC"/>
</dbReference>
<dbReference type="GO" id="GO:0016887">
    <property type="term" value="F:ATP hydrolysis activity"/>
    <property type="evidence" value="ECO:0007669"/>
    <property type="project" value="InterPro"/>
</dbReference>
<evidence type="ECO:0000259" key="11">
    <source>
        <dbReference type="PROSITE" id="PS50893"/>
    </source>
</evidence>
<dbReference type="Gene3D" id="3.40.50.300">
    <property type="entry name" value="P-loop containing nucleotide triphosphate hydrolases"/>
    <property type="match status" value="2"/>
</dbReference>
<feature type="domain" description="ABC transporter" evidence="11">
    <location>
        <begin position="115"/>
        <end position="365"/>
    </location>
</feature>
<keyword evidence="13" id="KW-1185">Reference proteome</keyword>
<feature type="transmembrane region" description="Helical" evidence="10">
    <location>
        <begin position="1145"/>
        <end position="1168"/>
    </location>
</feature>
<dbReference type="Pfam" id="PF14510">
    <property type="entry name" value="ABC_trans_N"/>
    <property type="match status" value="1"/>
</dbReference>
<dbReference type="PROSITE" id="PS00211">
    <property type="entry name" value="ABC_TRANSPORTER_1"/>
    <property type="match status" value="1"/>
</dbReference>